<evidence type="ECO:0000313" key="2">
    <source>
        <dbReference type="EMBL" id="KAL3648916.1"/>
    </source>
</evidence>
<comment type="caution">
    <text evidence="2">The sequence shown here is derived from an EMBL/GenBank/DDBJ whole genome shotgun (WGS) entry which is preliminary data.</text>
</comment>
<feature type="domain" description="Tryptophan synthase beta chain-like PALP" evidence="1">
    <location>
        <begin position="43"/>
        <end position="147"/>
    </location>
</feature>
<evidence type="ECO:0000259" key="1">
    <source>
        <dbReference type="Pfam" id="PF00291"/>
    </source>
</evidence>
<keyword evidence="3" id="KW-1185">Reference proteome</keyword>
<dbReference type="PANTHER" id="PTHR10314">
    <property type="entry name" value="CYSTATHIONINE BETA-SYNTHASE"/>
    <property type="match status" value="1"/>
</dbReference>
<name>A0ABD3E464_9LAMI</name>
<dbReference type="InterPro" id="IPR036052">
    <property type="entry name" value="TrpB-like_PALP_sf"/>
</dbReference>
<proteinExistence type="predicted"/>
<gene>
    <name evidence="2" type="ORF">CASFOL_005319</name>
</gene>
<dbReference type="AlphaFoldDB" id="A0ABD3E464"/>
<sequence>MISATVERVRHVSITHRDHFVNIARRRALKANELASKHQETINQRNNSALDALGTGPEIWEQVGGKMDAFVAAAGTGGTVAGVSRFLKVTRGVTYTREEAEGKRLKNPFDTITEGIGINRLTENFKMAELDGAFRGSDKEDVEMCRDASFKSAAQQIQCDSKVAMFADFVGAYLGCPHDGREIPCYLPSKVFRFWRYKSLMHLRRALKEILSDGSQMLRLKERLDRESSGKSRLEGTEGGLNGLTWTVHRRKRSSLV</sequence>
<dbReference type="InterPro" id="IPR001926">
    <property type="entry name" value="TrpB-like_PALP"/>
</dbReference>
<accession>A0ABD3E464</accession>
<organism evidence="2 3">
    <name type="scientific">Castilleja foliolosa</name>
    <dbReference type="NCBI Taxonomy" id="1961234"/>
    <lineage>
        <taxon>Eukaryota</taxon>
        <taxon>Viridiplantae</taxon>
        <taxon>Streptophyta</taxon>
        <taxon>Embryophyta</taxon>
        <taxon>Tracheophyta</taxon>
        <taxon>Spermatophyta</taxon>
        <taxon>Magnoliopsida</taxon>
        <taxon>eudicotyledons</taxon>
        <taxon>Gunneridae</taxon>
        <taxon>Pentapetalae</taxon>
        <taxon>asterids</taxon>
        <taxon>lamiids</taxon>
        <taxon>Lamiales</taxon>
        <taxon>Orobanchaceae</taxon>
        <taxon>Pedicularideae</taxon>
        <taxon>Castillejinae</taxon>
        <taxon>Castilleja</taxon>
    </lineage>
</organism>
<dbReference type="SUPFAM" id="SSF53686">
    <property type="entry name" value="Tryptophan synthase beta subunit-like PLP-dependent enzymes"/>
    <property type="match status" value="1"/>
</dbReference>
<protein>
    <recommendedName>
        <fullName evidence="1">Tryptophan synthase beta chain-like PALP domain-containing protein</fullName>
    </recommendedName>
</protein>
<dbReference type="Proteomes" id="UP001632038">
    <property type="component" value="Unassembled WGS sequence"/>
</dbReference>
<evidence type="ECO:0000313" key="3">
    <source>
        <dbReference type="Proteomes" id="UP001632038"/>
    </source>
</evidence>
<dbReference type="EMBL" id="JAVIJP010000007">
    <property type="protein sequence ID" value="KAL3648916.1"/>
    <property type="molecule type" value="Genomic_DNA"/>
</dbReference>
<dbReference type="Pfam" id="PF00291">
    <property type="entry name" value="PALP"/>
    <property type="match status" value="1"/>
</dbReference>
<dbReference type="Gene3D" id="3.40.50.1100">
    <property type="match status" value="2"/>
</dbReference>
<reference evidence="3" key="1">
    <citation type="journal article" date="2024" name="IScience">
        <title>Strigolactones Initiate the Formation of Haustorium-like Structures in Castilleja.</title>
        <authorList>
            <person name="Buerger M."/>
            <person name="Peterson D."/>
            <person name="Chory J."/>
        </authorList>
    </citation>
    <scope>NUCLEOTIDE SEQUENCE [LARGE SCALE GENOMIC DNA]</scope>
</reference>
<dbReference type="InterPro" id="IPR050214">
    <property type="entry name" value="Cys_Synth/Cystath_Beta-Synth"/>
</dbReference>